<reference evidence="2" key="1">
    <citation type="submission" date="2020-10" db="EMBL/GenBank/DDBJ databases">
        <authorList>
            <person name="Han B."/>
            <person name="Lu T."/>
            <person name="Zhao Q."/>
            <person name="Huang X."/>
            <person name="Zhao Y."/>
        </authorList>
    </citation>
    <scope>NUCLEOTIDE SEQUENCE</scope>
</reference>
<dbReference type="AlphaFoldDB" id="A0A811QLL8"/>
<name>A0A811QLL8_9POAL</name>
<evidence type="ECO:0000256" key="1">
    <source>
        <dbReference type="SAM" id="MobiDB-lite"/>
    </source>
</evidence>
<sequence>MRDQCILSWLYNSVSKDVRALVRVPRSTAYTIRNSIHEQFRDNELHHAVYLEAEFCSLVQEDMDIAAYTGRLKQLADALRDLRQPVRETSQVLNMLRGLNSKFRHAVPVIATENPPHTFLSARSYLLLEEKYDHEHDKAAQHQALVATGGGTHGSAPSSQGDGGSSSSSRSTPPTTPRSDSNRGRGKKGRGGGNGPHGGYGSGQPPRAPGTAWTPGLNPWTSMVLA</sequence>
<dbReference type="EMBL" id="CAJGYO010000010">
    <property type="protein sequence ID" value="CAD6256857.1"/>
    <property type="molecule type" value="Genomic_DNA"/>
</dbReference>
<keyword evidence="3" id="KW-1185">Reference proteome</keyword>
<dbReference type="OrthoDB" id="1729427at2759"/>
<comment type="caution">
    <text evidence="2">The sequence shown here is derived from an EMBL/GenBank/DDBJ whole genome shotgun (WGS) entry which is preliminary data.</text>
</comment>
<dbReference type="Pfam" id="PF14223">
    <property type="entry name" value="Retrotran_gag_2"/>
    <property type="match status" value="1"/>
</dbReference>
<feature type="region of interest" description="Disordered" evidence="1">
    <location>
        <begin position="148"/>
        <end position="226"/>
    </location>
</feature>
<dbReference type="Proteomes" id="UP000604825">
    <property type="component" value="Unassembled WGS sequence"/>
</dbReference>
<organism evidence="2 3">
    <name type="scientific">Miscanthus lutarioriparius</name>
    <dbReference type="NCBI Taxonomy" id="422564"/>
    <lineage>
        <taxon>Eukaryota</taxon>
        <taxon>Viridiplantae</taxon>
        <taxon>Streptophyta</taxon>
        <taxon>Embryophyta</taxon>
        <taxon>Tracheophyta</taxon>
        <taxon>Spermatophyta</taxon>
        <taxon>Magnoliopsida</taxon>
        <taxon>Liliopsida</taxon>
        <taxon>Poales</taxon>
        <taxon>Poaceae</taxon>
        <taxon>PACMAD clade</taxon>
        <taxon>Panicoideae</taxon>
        <taxon>Andropogonodae</taxon>
        <taxon>Andropogoneae</taxon>
        <taxon>Saccharinae</taxon>
        <taxon>Miscanthus</taxon>
    </lineage>
</organism>
<evidence type="ECO:0008006" key="4">
    <source>
        <dbReference type="Google" id="ProtNLM"/>
    </source>
</evidence>
<proteinExistence type="predicted"/>
<accession>A0A811QLL8</accession>
<gene>
    <name evidence="2" type="ORF">NCGR_LOCUS40353</name>
</gene>
<feature type="compositionally biased region" description="Low complexity" evidence="1">
    <location>
        <begin position="154"/>
        <end position="179"/>
    </location>
</feature>
<evidence type="ECO:0000313" key="2">
    <source>
        <dbReference type="EMBL" id="CAD6256857.1"/>
    </source>
</evidence>
<evidence type="ECO:0000313" key="3">
    <source>
        <dbReference type="Proteomes" id="UP000604825"/>
    </source>
</evidence>
<dbReference type="PANTHER" id="PTHR47481">
    <property type="match status" value="1"/>
</dbReference>
<protein>
    <recommendedName>
        <fullName evidence="4">Retrotransposon gag domain-containing protein</fullName>
    </recommendedName>
</protein>
<feature type="compositionally biased region" description="Gly residues" evidence="1">
    <location>
        <begin position="191"/>
        <end position="202"/>
    </location>
</feature>
<dbReference type="PANTHER" id="PTHR47481:SF31">
    <property type="entry name" value="OS01G0873500 PROTEIN"/>
    <property type="match status" value="1"/>
</dbReference>